<reference evidence="1 2" key="1">
    <citation type="submission" date="2020-06" db="EMBL/GenBank/DDBJ databases">
        <authorList>
            <person name="Voronona O.L."/>
            <person name="Aksenova E.I."/>
            <person name="Kunda M.S."/>
            <person name="Semenov A.N."/>
            <person name="Ryzhova N."/>
        </authorList>
    </citation>
    <scope>NUCLEOTIDE SEQUENCE [LARGE SCALE GENOMIC DNA]</scope>
    <source>
        <strain evidence="1 2">MPKMM3633</strain>
    </source>
</reference>
<evidence type="ECO:0000313" key="2">
    <source>
        <dbReference type="Proteomes" id="UP000509371"/>
    </source>
</evidence>
<gene>
    <name evidence="1" type="ORF">MP3633_0436</name>
</gene>
<dbReference type="Proteomes" id="UP000509371">
    <property type="component" value="Chromosome"/>
</dbReference>
<evidence type="ECO:0000313" key="1">
    <source>
        <dbReference type="EMBL" id="QKK79174.1"/>
    </source>
</evidence>
<dbReference type="EMBL" id="CP054301">
    <property type="protein sequence ID" value="QKK79174.1"/>
    <property type="molecule type" value="Genomic_DNA"/>
</dbReference>
<dbReference type="AlphaFoldDB" id="A0A859CSK4"/>
<organism evidence="1 2">
    <name type="scientific">Marinomonas primoryensis</name>
    <dbReference type="NCBI Taxonomy" id="178399"/>
    <lineage>
        <taxon>Bacteria</taxon>
        <taxon>Pseudomonadati</taxon>
        <taxon>Pseudomonadota</taxon>
        <taxon>Gammaproteobacteria</taxon>
        <taxon>Oceanospirillales</taxon>
        <taxon>Oceanospirillaceae</taxon>
        <taxon>Marinomonas</taxon>
    </lineage>
</organism>
<proteinExistence type="predicted"/>
<protein>
    <submittedName>
        <fullName evidence="1">Uncharacterized protein</fullName>
    </submittedName>
</protein>
<sequence length="45" mass="5597">MFYSPEKGYYLLNVYTLVFNMEYSYLNIHVQKTKQQLSRPIFEWL</sequence>
<dbReference type="KEGG" id="mpri:MP3633_0436"/>
<accession>A0A859CSK4</accession>
<name>A0A859CSK4_9GAMM</name>